<sequence length="97" mass="10722">MNLSSFYTASDRMWEELGLPKFGIGNGKGHGALWDWDHEGISAPLSNIAHERGATMILVYVLDGFGRGPPIRSIEHETVCERVSEVPNAHHHQSLSV</sequence>
<comment type="caution">
    <text evidence="1">The sequence shown here is derived from an EMBL/GenBank/DDBJ whole genome shotgun (WGS) entry which is preliminary data.</text>
</comment>
<gene>
    <name evidence="1" type="ORF">NPIL_582141</name>
</gene>
<evidence type="ECO:0000313" key="2">
    <source>
        <dbReference type="Proteomes" id="UP000887013"/>
    </source>
</evidence>
<name>A0A8X6N941_NEPPI</name>
<reference evidence="1" key="1">
    <citation type="submission" date="2020-08" db="EMBL/GenBank/DDBJ databases">
        <title>Multicomponent nature underlies the extraordinary mechanical properties of spider dragline silk.</title>
        <authorList>
            <person name="Kono N."/>
            <person name="Nakamura H."/>
            <person name="Mori M."/>
            <person name="Yoshida Y."/>
            <person name="Ohtoshi R."/>
            <person name="Malay A.D."/>
            <person name="Moran D.A.P."/>
            <person name="Tomita M."/>
            <person name="Numata K."/>
            <person name="Arakawa K."/>
        </authorList>
    </citation>
    <scope>NUCLEOTIDE SEQUENCE</scope>
</reference>
<protein>
    <submittedName>
        <fullName evidence="1">Uncharacterized protein</fullName>
    </submittedName>
</protein>
<dbReference type="Proteomes" id="UP000887013">
    <property type="component" value="Unassembled WGS sequence"/>
</dbReference>
<organism evidence="1 2">
    <name type="scientific">Nephila pilipes</name>
    <name type="common">Giant wood spider</name>
    <name type="synonym">Nephila maculata</name>
    <dbReference type="NCBI Taxonomy" id="299642"/>
    <lineage>
        <taxon>Eukaryota</taxon>
        <taxon>Metazoa</taxon>
        <taxon>Ecdysozoa</taxon>
        <taxon>Arthropoda</taxon>
        <taxon>Chelicerata</taxon>
        <taxon>Arachnida</taxon>
        <taxon>Araneae</taxon>
        <taxon>Araneomorphae</taxon>
        <taxon>Entelegynae</taxon>
        <taxon>Araneoidea</taxon>
        <taxon>Nephilidae</taxon>
        <taxon>Nephila</taxon>
    </lineage>
</organism>
<proteinExistence type="predicted"/>
<accession>A0A8X6N941</accession>
<dbReference type="EMBL" id="BMAW01055457">
    <property type="protein sequence ID" value="GFT00913.1"/>
    <property type="molecule type" value="Genomic_DNA"/>
</dbReference>
<dbReference type="AlphaFoldDB" id="A0A8X6N941"/>
<keyword evidence="2" id="KW-1185">Reference proteome</keyword>
<evidence type="ECO:0000313" key="1">
    <source>
        <dbReference type="EMBL" id="GFT00913.1"/>
    </source>
</evidence>